<evidence type="ECO:0000313" key="3">
    <source>
        <dbReference type="EMBL" id="ADF51830.1"/>
    </source>
</evidence>
<dbReference type="GO" id="GO:0003677">
    <property type="term" value="F:DNA binding"/>
    <property type="evidence" value="ECO:0007669"/>
    <property type="project" value="UniProtKB-KW"/>
</dbReference>
<feature type="region of interest" description="Disordered" evidence="1">
    <location>
        <begin position="1"/>
        <end position="68"/>
    </location>
</feature>
<dbReference type="SUPFAM" id="SSF50249">
    <property type="entry name" value="Nucleic acid-binding proteins"/>
    <property type="match status" value="1"/>
</dbReference>
<dbReference type="Proteomes" id="UP000001654">
    <property type="component" value="Chromosome"/>
</dbReference>
<dbReference type="PROSITE" id="PS51857">
    <property type="entry name" value="CSD_2"/>
    <property type="match status" value="1"/>
</dbReference>
<proteinExistence type="predicted"/>
<evidence type="ECO:0000259" key="2">
    <source>
        <dbReference type="PROSITE" id="PS51857"/>
    </source>
</evidence>
<dbReference type="InterPro" id="IPR002059">
    <property type="entry name" value="CSP_DNA-bd"/>
</dbReference>
<dbReference type="KEGG" id="zpr:ZPR_1495"/>
<dbReference type="InterPro" id="IPR012340">
    <property type="entry name" value="NA-bd_OB-fold"/>
</dbReference>
<dbReference type="Gene3D" id="2.40.50.140">
    <property type="entry name" value="Nucleic acid-binding proteins"/>
    <property type="match status" value="1"/>
</dbReference>
<gene>
    <name evidence="3" type="ordered locus">ZPR_1495</name>
</gene>
<dbReference type="CDD" id="cd04458">
    <property type="entry name" value="CSP_CDS"/>
    <property type="match status" value="1"/>
</dbReference>
<organism evidence="3 4">
    <name type="scientific">Zunongwangia profunda (strain DSM 18752 / CCTCC AB 206139 / SM-A87)</name>
    <name type="common">Wangia profunda</name>
    <dbReference type="NCBI Taxonomy" id="655815"/>
    <lineage>
        <taxon>Bacteria</taxon>
        <taxon>Pseudomonadati</taxon>
        <taxon>Bacteroidota</taxon>
        <taxon>Flavobacteriia</taxon>
        <taxon>Flavobacteriales</taxon>
        <taxon>Flavobacteriaceae</taxon>
        <taxon>Zunongwangia</taxon>
    </lineage>
</organism>
<dbReference type="Pfam" id="PF00313">
    <property type="entry name" value="CSD"/>
    <property type="match status" value="1"/>
</dbReference>
<protein>
    <submittedName>
        <fullName evidence="3">Cold shock protein, putative DNA-binding protein</fullName>
    </submittedName>
</protein>
<name>D5BKF0_ZUNPS</name>
<dbReference type="HOGENOM" id="CLU_128058_1_0_10"/>
<dbReference type="RefSeq" id="WP_013070975.1">
    <property type="nucleotide sequence ID" value="NC_014041.1"/>
</dbReference>
<feature type="compositionally biased region" description="Basic and acidic residues" evidence="1">
    <location>
        <begin position="1"/>
        <end position="13"/>
    </location>
</feature>
<feature type="domain" description="CSD" evidence="2">
    <location>
        <begin position="81"/>
        <end position="142"/>
    </location>
</feature>
<accession>D5BKF0</accession>
<keyword evidence="3" id="KW-0238">DNA-binding</keyword>
<keyword evidence="4" id="KW-1185">Reference proteome</keyword>
<sequence>MGDSFSKKENIKKKIEKRKLKDKRRENRKTDNNKGKQLEEMMIYVDESGNLSKTPTRSKDGSFLVTGPSVNHNREIQKEEKRKGTVISFFIEKGYGFIKDQKSGDHIFVHVKDLLDEISEKDQVFFVKQKTAKGAKATLVEKR</sequence>
<evidence type="ECO:0000256" key="1">
    <source>
        <dbReference type="SAM" id="MobiDB-lite"/>
    </source>
</evidence>
<dbReference type="STRING" id="655815.ZPR_1495"/>
<dbReference type="EMBL" id="CP001650">
    <property type="protein sequence ID" value="ADF51830.1"/>
    <property type="molecule type" value="Genomic_DNA"/>
</dbReference>
<dbReference type="AlphaFoldDB" id="D5BKF0"/>
<feature type="compositionally biased region" description="Basic and acidic residues" evidence="1">
    <location>
        <begin position="23"/>
        <end position="39"/>
    </location>
</feature>
<evidence type="ECO:0000313" key="4">
    <source>
        <dbReference type="Proteomes" id="UP000001654"/>
    </source>
</evidence>
<reference evidence="3 4" key="1">
    <citation type="journal article" date="2010" name="BMC Genomics">
        <title>The complete genome of Zunongwangia profunda SM-A87 reveals its adaptation to the deep-sea environment and ecological role in sedimentary organic nitrogen degradation.</title>
        <authorList>
            <person name="Qin Q.L."/>
            <person name="Zhang X.Y."/>
            <person name="Wang X.M."/>
            <person name="Liu G.M."/>
            <person name="Chen X.L."/>
            <person name="Xie B.B."/>
            <person name="Dang H.Y."/>
            <person name="Zhou B.C."/>
            <person name="Yu J."/>
            <person name="Zhang Y.Z."/>
        </authorList>
    </citation>
    <scope>NUCLEOTIDE SEQUENCE [LARGE SCALE GENOMIC DNA]</scope>
    <source>
        <strain evidence="4">DSM 18752 / CCTCC AB 206139 / SM-A87</strain>
    </source>
</reference>
<dbReference type="eggNOG" id="COG1278">
    <property type="taxonomic scope" value="Bacteria"/>
</dbReference>